<dbReference type="PANTHER" id="PTHR23244">
    <property type="entry name" value="KELCH REPEAT DOMAIN"/>
    <property type="match status" value="1"/>
</dbReference>
<evidence type="ECO:0000256" key="2">
    <source>
        <dbReference type="SAM" id="MobiDB-lite"/>
    </source>
</evidence>
<keyword evidence="4" id="KW-1185">Reference proteome</keyword>
<dbReference type="PANTHER" id="PTHR23244:SF456">
    <property type="entry name" value="MULTIPLE EPIDERMAL GROWTH FACTOR-LIKE DOMAINS PROTEIN 8"/>
    <property type="match status" value="1"/>
</dbReference>
<keyword evidence="1" id="KW-0175">Coiled coil</keyword>
<dbReference type="Pfam" id="PF24681">
    <property type="entry name" value="Kelch_KLHDC2_KLHL20_DRC7"/>
    <property type="match status" value="1"/>
</dbReference>
<dbReference type="GO" id="GO:0061245">
    <property type="term" value="P:establishment or maintenance of bipolar cell polarity"/>
    <property type="evidence" value="ECO:0007669"/>
    <property type="project" value="TreeGrafter"/>
</dbReference>
<feature type="region of interest" description="Disordered" evidence="2">
    <location>
        <begin position="66"/>
        <end position="123"/>
    </location>
</feature>
<dbReference type="InterPro" id="IPR015915">
    <property type="entry name" value="Kelch-typ_b-propeller"/>
</dbReference>
<gene>
    <name evidence="3" type="ORF">HGUI_00752</name>
</gene>
<protein>
    <recommendedName>
        <fullName evidence="5">Kelch repeat-containing protein 1</fullName>
    </recommendedName>
</protein>
<reference evidence="4" key="1">
    <citation type="submission" date="2016-11" db="EMBL/GenBank/DDBJ databases">
        <authorList>
            <person name="Guldener U."/>
        </authorList>
    </citation>
    <scope>NUCLEOTIDE SEQUENCE [LARGE SCALE GENOMIC DNA]</scope>
</reference>
<organism evidence="3 4">
    <name type="scientific">Hanseniaspora guilliermondii</name>
    <dbReference type="NCBI Taxonomy" id="56406"/>
    <lineage>
        <taxon>Eukaryota</taxon>
        <taxon>Fungi</taxon>
        <taxon>Dikarya</taxon>
        <taxon>Ascomycota</taxon>
        <taxon>Saccharomycotina</taxon>
        <taxon>Saccharomycetes</taxon>
        <taxon>Saccharomycodales</taxon>
        <taxon>Saccharomycodaceae</taxon>
        <taxon>Hanseniaspora</taxon>
    </lineage>
</organism>
<feature type="compositionally biased region" description="Low complexity" evidence="2">
    <location>
        <begin position="15"/>
        <end position="47"/>
    </location>
</feature>
<feature type="coiled-coil region" evidence="1">
    <location>
        <begin position="970"/>
        <end position="1011"/>
    </location>
</feature>
<dbReference type="Gene3D" id="2.120.10.80">
    <property type="entry name" value="Kelch-type beta propeller"/>
    <property type="match status" value="2"/>
</dbReference>
<feature type="compositionally biased region" description="Low complexity" evidence="2">
    <location>
        <begin position="163"/>
        <end position="173"/>
    </location>
</feature>
<feature type="compositionally biased region" description="Polar residues" evidence="2">
    <location>
        <begin position="87"/>
        <end position="96"/>
    </location>
</feature>
<feature type="region of interest" description="Disordered" evidence="2">
    <location>
        <begin position="866"/>
        <end position="925"/>
    </location>
</feature>
<sequence>MAHFKFGKKHKKKSSNAGQADSSMTSNESANTTNNSAIDSSRPSISSNHQDVSGEQLFKNNILSNMLKKSDQRSTSTYSHNIEKGKSPNQRLFSRNTRSDDTQSPHSNTVLKNVHPVRDEDTDVKKIIPNKLDGQKHQTSLNSPFSLQSPSFTIVADSDCNNNSNVKKSSNLSIDNNLGKDHDESIKRQPMGSTRGHESHDSFSSTKDIQNLQSNPDLWLTEDDMFLLKPWDRIKLPISPFPRYRHSASNVSITVNNDSDSLISSDIYLIGGLHGNSVYGDTWKLRFTRRSVNNVDILGQFESLNKSYDSPNNKLLNYHIESKKYKLACSSTSMKISNQTPPPRVGHASVMCGNAFIVFGGDTLKLNANQEMDDDIYLFNINTKRWTIPNPVGERPCGRYGHKISVIQHAETLKDSSNKSGGTKLFLFGGQFDDLFFNDLYSFNLASFRKTDSHWDVIKPETFSPPPMSNHVMCTFDNKLYVFGGMTVAGLLNDIFMYDPTINDWKFIIGKPGRVQDGIPKPRQEHSCLVYKNLMCIYGGKDEEGVYLSDLWFFNFMSQKWFKFPEEKSQIMDKVRDNKVSPNCLEYQPLGRSGHSMSLLQKENKILIMGGDKLDYNTTVDLNDVFAITNDIDFEDIDGESNQHILGTTVYTFDLTCLKEFIPDVYDFNNESSLDLLNIPSPKKSEVKQENVEDMKSDDSEEVVEAVIEHNNSNNVDDIPKGNQKIVVNRNSFPMLNQLKNQEKVTPTETAFDLPSEETSQLGGKDSAAGVSDFFDNYNDDEISVQLRNSMNSTHLLANAMKVNVIDHTISAGEESDDTSLKELLSPKYHMMLETDTIESHKNDESEEKNTEGANIDTHETLTAENNNIENDSHHSNDLKSSGTEVEEKDTPVDNVDEDAKLEDNSSHDEVANDAVEDTRVEELSNNSAKDINTPLEAESKNDNEKVVNDQRDHILQEILKLREETFNAAKETSKIIKGLERQVKKLQGENNNLADEVDSLSAQVGELNMKNMELISANSDLHESKKNIINAMKLALSQIEKGHI</sequence>
<dbReference type="AlphaFoldDB" id="A0A1L0AWR7"/>
<feature type="compositionally biased region" description="Basic and acidic residues" evidence="2">
    <location>
        <begin position="898"/>
        <end position="923"/>
    </location>
</feature>
<dbReference type="EMBL" id="FQNF01000009">
    <property type="protein sequence ID" value="SGZ38552.1"/>
    <property type="molecule type" value="Genomic_DNA"/>
</dbReference>
<accession>A0A1L0AWR7</accession>
<name>A0A1L0AWR7_9ASCO</name>
<evidence type="ECO:0000256" key="1">
    <source>
        <dbReference type="SAM" id="Coils"/>
    </source>
</evidence>
<evidence type="ECO:0000313" key="4">
    <source>
        <dbReference type="Proteomes" id="UP000183365"/>
    </source>
</evidence>
<dbReference type="GO" id="GO:0051285">
    <property type="term" value="C:cell cortex of cell tip"/>
    <property type="evidence" value="ECO:0007669"/>
    <property type="project" value="TreeGrafter"/>
</dbReference>
<feature type="compositionally biased region" description="Basic and acidic residues" evidence="2">
    <location>
        <begin position="178"/>
        <end position="187"/>
    </location>
</feature>
<feature type="compositionally biased region" description="Basic residues" evidence="2">
    <location>
        <begin position="1"/>
        <end position="14"/>
    </location>
</feature>
<evidence type="ECO:0000313" key="3">
    <source>
        <dbReference type="EMBL" id="SGZ38552.1"/>
    </source>
</evidence>
<dbReference type="Proteomes" id="UP000183365">
    <property type="component" value="Unassembled WGS sequence"/>
</dbReference>
<feature type="region of interest" description="Disordered" evidence="2">
    <location>
        <begin position="839"/>
        <end position="858"/>
    </location>
</feature>
<dbReference type="OrthoDB" id="45365at2759"/>
<feature type="region of interest" description="Disordered" evidence="2">
    <location>
        <begin position="1"/>
        <end position="51"/>
    </location>
</feature>
<evidence type="ECO:0008006" key="5">
    <source>
        <dbReference type="Google" id="ProtNLM"/>
    </source>
</evidence>
<proteinExistence type="predicted"/>
<feature type="region of interest" description="Disordered" evidence="2">
    <location>
        <begin position="163"/>
        <end position="208"/>
    </location>
</feature>
<dbReference type="VEuPathDB" id="FungiDB:HGUI_00752"/>
<dbReference type="SUPFAM" id="SSF117281">
    <property type="entry name" value="Kelch motif"/>
    <property type="match status" value="1"/>
</dbReference>